<dbReference type="Pfam" id="PF13439">
    <property type="entry name" value="Glyco_transf_4"/>
    <property type="match status" value="1"/>
</dbReference>
<dbReference type="EMBL" id="QZDT01000028">
    <property type="protein sequence ID" value="NBJ94041.1"/>
    <property type="molecule type" value="Genomic_DNA"/>
</dbReference>
<dbReference type="PANTHER" id="PTHR45947:SF3">
    <property type="entry name" value="SULFOQUINOVOSYL TRANSFERASE SQD2"/>
    <property type="match status" value="1"/>
</dbReference>
<keyword evidence="4" id="KW-1185">Reference proteome</keyword>
<name>A0A9X5BHV1_9FIRM</name>
<feature type="domain" description="Glycosyltransferase subfamily 4-like N-terminal" evidence="2">
    <location>
        <begin position="16"/>
        <end position="175"/>
    </location>
</feature>
<dbReference type="InterPro" id="IPR001296">
    <property type="entry name" value="Glyco_trans_1"/>
</dbReference>
<feature type="domain" description="Glycosyl transferase family 1" evidence="1">
    <location>
        <begin position="193"/>
        <end position="338"/>
    </location>
</feature>
<dbReference type="SUPFAM" id="SSF53756">
    <property type="entry name" value="UDP-Glycosyltransferase/glycogen phosphorylase"/>
    <property type="match status" value="1"/>
</dbReference>
<evidence type="ECO:0000259" key="1">
    <source>
        <dbReference type="Pfam" id="PF00534"/>
    </source>
</evidence>
<dbReference type="RefSeq" id="WP_160561076.1">
    <property type="nucleotide sequence ID" value="NZ_QZDT01000028.1"/>
</dbReference>
<gene>
    <name evidence="3" type="ORF">D5281_15955</name>
</gene>
<dbReference type="InterPro" id="IPR050194">
    <property type="entry name" value="Glycosyltransferase_grp1"/>
</dbReference>
<dbReference type="Gene3D" id="3.40.50.2000">
    <property type="entry name" value="Glycogen Phosphorylase B"/>
    <property type="match status" value="2"/>
</dbReference>
<evidence type="ECO:0000313" key="3">
    <source>
        <dbReference type="EMBL" id="NBJ94041.1"/>
    </source>
</evidence>
<sequence length="380" mass="44360">MYRIQVVEYAERWTEGGTESYILNIIRKINHEKFDVQIVVAQKETELYDSELAEYGCEVKSLLNKIYENPIERVMATQHIFRNYFDRNRCDILHLHIIQGVALKYAKYAKSCGIRKVVAHCHNTEIGTGHKILKLLGHYLGKHYYRQYVDEKIACSDLAAKWLYTKRDINQGKVKIYKYIVEMDIFQFNIGIRNEMRRKYGVGKEKVYLSIGRMEYQKNQLFLLDVFKEISKAEPLSKFILIGTGSLKESTLEHAHNIGIYEKVIFIEKTREIPSYMWMADVFILPSLFEGNPIVGIEAQGAGLSCIFADTITKEAKVLNTVIYISLKRDAKYWADKIITISLMSYDSRIVAAEIMRNSGYEIKQQTHELEKMYMKNNIY</sequence>
<proteinExistence type="predicted"/>
<dbReference type="PANTHER" id="PTHR45947">
    <property type="entry name" value="SULFOQUINOVOSYL TRANSFERASE SQD2"/>
    <property type="match status" value="1"/>
</dbReference>
<organism evidence="3 4">
    <name type="scientific">Parablautia muri</name>
    <dbReference type="NCBI Taxonomy" id="2320879"/>
    <lineage>
        <taxon>Bacteria</taxon>
        <taxon>Bacillati</taxon>
        <taxon>Bacillota</taxon>
        <taxon>Clostridia</taxon>
        <taxon>Lachnospirales</taxon>
        <taxon>Lachnospiraceae</taxon>
        <taxon>Parablautia</taxon>
    </lineage>
</organism>
<evidence type="ECO:0000259" key="2">
    <source>
        <dbReference type="Pfam" id="PF13439"/>
    </source>
</evidence>
<dbReference type="Proteomes" id="UP001154420">
    <property type="component" value="Unassembled WGS sequence"/>
</dbReference>
<dbReference type="OrthoDB" id="9804196at2"/>
<dbReference type="InterPro" id="IPR028098">
    <property type="entry name" value="Glyco_trans_4-like_N"/>
</dbReference>
<comment type="caution">
    <text evidence="3">The sequence shown here is derived from an EMBL/GenBank/DDBJ whole genome shotgun (WGS) entry which is preliminary data.</text>
</comment>
<dbReference type="GO" id="GO:0016757">
    <property type="term" value="F:glycosyltransferase activity"/>
    <property type="evidence" value="ECO:0007669"/>
    <property type="project" value="InterPro"/>
</dbReference>
<dbReference type="Pfam" id="PF00534">
    <property type="entry name" value="Glycos_transf_1"/>
    <property type="match status" value="1"/>
</dbReference>
<protein>
    <submittedName>
        <fullName evidence="3">Glycosyltransferase family 1 protein</fullName>
    </submittedName>
</protein>
<accession>A0A9X5BHV1</accession>
<dbReference type="AlphaFoldDB" id="A0A9X5BHV1"/>
<evidence type="ECO:0000313" key="4">
    <source>
        <dbReference type="Proteomes" id="UP001154420"/>
    </source>
</evidence>
<reference evidence="3" key="1">
    <citation type="submission" date="2018-09" db="EMBL/GenBank/DDBJ databases">
        <title>Murine metabolic-syndrome-specific gut microbial biobank.</title>
        <authorList>
            <person name="Liu C."/>
        </authorList>
    </citation>
    <scope>NUCLEOTIDE SEQUENCE</scope>
    <source>
        <strain evidence="3">D42-62</strain>
    </source>
</reference>